<dbReference type="PANTHER" id="PTHR30250">
    <property type="entry name" value="PST FAMILY PREDICTED COLANIC ACID TRANSPORTER"/>
    <property type="match status" value="1"/>
</dbReference>
<keyword evidence="9" id="KW-1185">Reference proteome</keyword>
<evidence type="ECO:0000313" key="9">
    <source>
        <dbReference type="Proteomes" id="UP001431010"/>
    </source>
</evidence>
<feature type="transmembrane region" description="Helical" evidence="7">
    <location>
        <begin position="126"/>
        <end position="143"/>
    </location>
</feature>
<feature type="transmembrane region" description="Helical" evidence="7">
    <location>
        <begin position="424"/>
        <end position="445"/>
    </location>
</feature>
<feature type="transmembrane region" description="Helical" evidence="7">
    <location>
        <begin position="58"/>
        <end position="82"/>
    </location>
</feature>
<keyword evidence="6 7" id="KW-0472">Membrane</keyword>
<feature type="transmembrane region" description="Helical" evidence="7">
    <location>
        <begin position="396"/>
        <end position="415"/>
    </location>
</feature>
<dbReference type="Pfam" id="PF13440">
    <property type="entry name" value="Polysacc_synt_3"/>
    <property type="match status" value="1"/>
</dbReference>
<feature type="transmembrane region" description="Helical" evidence="7">
    <location>
        <begin position="94"/>
        <end position="120"/>
    </location>
</feature>
<organism evidence="8 9">
    <name type="scientific">Bradyrhizobium ontarionense</name>
    <dbReference type="NCBI Taxonomy" id="2898149"/>
    <lineage>
        <taxon>Bacteria</taxon>
        <taxon>Pseudomonadati</taxon>
        <taxon>Pseudomonadota</taxon>
        <taxon>Alphaproteobacteria</taxon>
        <taxon>Hyphomicrobiales</taxon>
        <taxon>Nitrobacteraceae</taxon>
        <taxon>Bradyrhizobium</taxon>
    </lineage>
</organism>
<dbReference type="Proteomes" id="UP001431010">
    <property type="component" value="Chromosome"/>
</dbReference>
<evidence type="ECO:0000256" key="7">
    <source>
        <dbReference type="SAM" id="Phobius"/>
    </source>
</evidence>
<evidence type="ECO:0000256" key="5">
    <source>
        <dbReference type="ARBA" id="ARBA00022989"/>
    </source>
</evidence>
<evidence type="ECO:0000256" key="3">
    <source>
        <dbReference type="ARBA" id="ARBA00022475"/>
    </source>
</evidence>
<protein>
    <submittedName>
        <fullName evidence="8">Lipopolysaccharide biosynthesis protein</fullName>
    </submittedName>
</protein>
<evidence type="ECO:0000256" key="6">
    <source>
        <dbReference type="ARBA" id="ARBA00023136"/>
    </source>
</evidence>
<keyword evidence="5 7" id="KW-1133">Transmembrane helix</keyword>
<feature type="transmembrane region" description="Helical" evidence="7">
    <location>
        <begin position="164"/>
        <end position="182"/>
    </location>
</feature>
<evidence type="ECO:0000256" key="1">
    <source>
        <dbReference type="ARBA" id="ARBA00004651"/>
    </source>
</evidence>
<dbReference type="RefSeq" id="WP_231322047.1">
    <property type="nucleotide sequence ID" value="NZ_CP088156.1"/>
</dbReference>
<keyword evidence="4 7" id="KW-0812">Transmembrane</keyword>
<sequence length="499" mass="53193">MSEAVAAYFEDHKESKDLGRRALRGGIVSIIIQYGNAVLQIAAAIVLARLLAPEDFGLVAIITVLTSFAPLLIDFGLLDATAQRSRITPAQVSGLFWVSTGIGVVVAVIVAACSPLIAWAYDEPRLQPIALCVAVTFVLSGLTNQHMALLRRTMQFGRIGQIQLFGTLAGTVVAIAAAIAGYGYWALVLRPIVSSFCIVAAAWSACRWRPGAPVFDDEVRSMVRFGLHVVGFTVAYTLSRAVDRIALGLFYRPDQVGFYQNAMNLYENSIYSALNQMHAVGSAALSKLQSNPDALRQKYEAALSLLAFFVMPVAAILSVTAEDLTVILLGQKWQAAGALLSIIALRGISHVVEGSQGWLHLSLGRADRWQTWGIVSLVVQGAAVFAGLPFGPVGVAWGVVIGCSLIALPSVIYAGRPIGIGTELVIRAVGPQTIGAVVTAAAGWWLQATLLAGHSGLPRMILSGCFCACIYLAVVVGLFRRWEPLRVAGTIIQELVGKR</sequence>
<feature type="transmembrane region" description="Helical" evidence="7">
    <location>
        <begin position="457"/>
        <end position="479"/>
    </location>
</feature>
<feature type="transmembrane region" description="Helical" evidence="7">
    <location>
        <begin position="26"/>
        <end position="52"/>
    </location>
</feature>
<accession>A0ABY3RCJ4</accession>
<dbReference type="PANTHER" id="PTHR30250:SF10">
    <property type="entry name" value="LIPOPOLYSACCHARIDE BIOSYNTHESIS PROTEIN WZXC"/>
    <property type="match status" value="1"/>
</dbReference>
<dbReference type="CDD" id="cd13127">
    <property type="entry name" value="MATE_tuaB_like"/>
    <property type="match status" value="1"/>
</dbReference>
<evidence type="ECO:0000256" key="4">
    <source>
        <dbReference type="ARBA" id="ARBA00022692"/>
    </source>
</evidence>
<proteinExistence type="inferred from homology"/>
<evidence type="ECO:0000256" key="2">
    <source>
        <dbReference type="ARBA" id="ARBA00007430"/>
    </source>
</evidence>
<comment type="similarity">
    <text evidence="2">Belongs to the polysaccharide synthase family.</text>
</comment>
<keyword evidence="3" id="KW-1003">Cell membrane</keyword>
<gene>
    <name evidence="8" type="ORF">LQG66_00140</name>
</gene>
<dbReference type="EMBL" id="CP088156">
    <property type="protein sequence ID" value="UFZ04778.1"/>
    <property type="molecule type" value="Genomic_DNA"/>
</dbReference>
<reference evidence="8" key="1">
    <citation type="journal article" date="2024" name="Antonie Van Leeuwenhoek">
        <title>Bradyrhizobium ontarionense sp. nov., a novel bacterial symbiont isolated from Aeschynomene indica (Indian jointvetch), harbours photosynthesis, nitrogen fixation and nitrous oxide (N2O) reductase genes.</title>
        <authorList>
            <person name="Bromfield E.S.P."/>
            <person name="Cloutier S."/>
        </authorList>
    </citation>
    <scope>NUCLEOTIDE SEQUENCE</scope>
    <source>
        <strain evidence="8">A19</strain>
    </source>
</reference>
<dbReference type="InterPro" id="IPR050833">
    <property type="entry name" value="Poly_Biosynth_Transport"/>
</dbReference>
<comment type="subcellular location">
    <subcellularLocation>
        <location evidence="1">Cell membrane</location>
        <topology evidence="1">Multi-pass membrane protein</topology>
    </subcellularLocation>
</comment>
<evidence type="ECO:0000313" key="8">
    <source>
        <dbReference type="EMBL" id="UFZ04778.1"/>
    </source>
</evidence>
<name>A0ABY3RCJ4_9BRAD</name>
<feature type="transmembrane region" description="Helical" evidence="7">
    <location>
        <begin position="301"/>
        <end position="321"/>
    </location>
</feature>